<dbReference type="AlphaFoldDB" id="A0A8J5MPC1"/>
<protein>
    <submittedName>
        <fullName evidence="2">Uncharacterized protein</fullName>
    </submittedName>
</protein>
<sequence length="91" mass="9812">MLQVNNLPTMSFPDNSASGSVLQASRLANLITPQETDKSEEKGAAEQTPVATATVHETSEADKIKPQIIKTSTQSTGNRTFKIPSKEKQVL</sequence>
<evidence type="ECO:0000313" key="3">
    <source>
        <dbReference type="Proteomes" id="UP000747542"/>
    </source>
</evidence>
<reference evidence="2" key="1">
    <citation type="journal article" date="2021" name="Sci. Adv.">
        <title>The American lobster genome reveals insights on longevity, neural, and immune adaptations.</title>
        <authorList>
            <person name="Polinski J.M."/>
            <person name="Zimin A.V."/>
            <person name="Clark K.F."/>
            <person name="Kohn A.B."/>
            <person name="Sadowski N."/>
            <person name="Timp W."/>
            <person name="Ptitsyn A."/>
            <person name="Khanna P."/>
            <person name="Romanova D.Y."/>
            <person name="Williams P."/>
            <person name="Greenwood S.J."/>
            <person name="Moroz L.L."/>
            <person name="Walt D.R."/>
            <person name="Bodnar A.G."/>
        </authorList>
    </citation>
    <scope>NUCLEOTIDE SEQUENCE</scope>
    <source>
        <strain evidence="2">GMGI-L3</strain>
    </source>
</reference>
<feature type="region of interest" description="Disordered" evidence="1">
    <location>
        <begin position="30"/>
        <end position="91"/>
    </location>
</feature>
<evidence type="ECO:0000256" key="1">
    <source>
        <dbReference type="SAM" id="MobiDB-lite"/>
    </source>
</evidence>
<evidence type="ECO:0000313" key="2">
    <source>
        <dbReference type="EMBL" id="KAG7158856.1"/>
    </source>
</evidence>
<gene>
    <name evidence="2" type="ORF">Hamer_G006223</name>
</gene>
<dbReference type="Proteomes" id="UP000747542">
    <property type="component" value="Unassembled WGS sequence"/>
</dbReference>
<proteinExistence type="predicted"/>
<organism evidence="2 3">
    <name type="scientific">Homarus americanus</name>
    <name type="common">American lobster</name>
    <dbReference type="NCBI Taxonomy" id="6706"/>
    <lineage>
        <taxon>Eukaryota</taxon>
        <taxon>Metazoa</taxon>
        <taxon>Ecdysozoa</taxon>
        <taxon>Arthropoda</taxon>
        <taxon>Crustacea</taxon>
        <taxon>Multicrustacea</taxon>
        <taxon>Malacostraca</taxon>
        <taxon>Eumalacostraca</taxon>
        <taxon>Eucarida</taxon>
        <taxon>Decapoda</taxon>
        <taxon>Pleocyemata</taxon>
        <taxon>Astacidea</taxon>
        <taxon>Nephropoidea</taxon>
        <taxon>Nephropidae</taxon>
        <taxon>Homarus</taxon>
    </lineage>
</organism>
<dbReference type="EMBL" id="JAHLQT010034244">
    <property type="protein sequence ID" value="KAG7158856.1"/>
    <property type="molecule type" value="Genomic_DNA"/>
</dbReference>
<keyword evidence="3" id="KW-1185">Reference proteome</keyword>
<feature type="compositionally biased region" description="Polar residues" evidence="1">
    <location>
        <begin position="69"/>
        <end position="79"/>
    </location>
</feature>
<name>A0A8J5MPC1_HOMAM</name>
<comment type="caution">
    <text evidence="2">The sequence shown here is derived from an EMBL/GenBank/DDBJ whole genome shotgun (WGS) entry which is preliminary data.</text>
</comment>
<feature type="compositionally biased region" description="Basic and acidic residues" evidence="1">
    <location>
        <begin position="35"/>
        <end position="44"/>
    </location>
</feature>
<accession>A0A8J5MPC1</accession>